<evidence type="ECO:0000256" key="7">
    <source>
        <dbReference type="PIRSR" id="PIRSR037913-2"/>
    </source>
</evidence>
<dbReference type="InterPro" id="IPR037138">
    <property type="entry name" value="His_deacetylse_dom_sf"/>
</dbReference>
<keyword evidence="2 5" id="KW-0378">Hydrolase</keyword>
<keyword evidence="8" id="KW-0479">Metal-binding</keyword>
<dbReference type="InterPro" id="IPR023801">
    <property type="entry name" value="His_deacetylse_dom"/>
</dbReference>
<feature type="domain" description="Histone deacetylase" evidence="9">
    <location>
        <begin position="2"/>
        <end position="266"/>
    </location>
</feature>
<evidence type="ECO:0000313" key="11">
    <source>
        <dbReference type="Proteomes" id="UP001255856"/>
    </source>
</evidence>
<dbReference type="AlphaFoldDB" id="A0AAD9IHI7"/>
<dbReference type="InterPro" id="IPR003084">
    <property type="entry name" value="HDAC_I/II"/>
</dbReference>
<sequence length="380" mass="42190">MVRPRRAQYDELTAFHSEDYIQMLQHTTPEEAKQNPRAYLKYGIELDCPIFHGLFDFCRLYGGASINGASKLCQGEADIAINWAGGLHHAKKGEASGFCYVNDCVLGILELLKTFPRVLYIDIDIHHGDGVEEAFYTTDRVMTVSFHLKREGFFPGTGALADRGELRGRGFSLNVPLDEGIEDEQYLGLFRPVIDEVIARFRPGAVCLQCGADSVKGDRLGPWNLSVEAHAAAVAHVKAHGLPLLVLGGGGYIKTTVARAWTLGTAVLTGQTVDNALPPNPYLEYFGPEFRLNWDRPKYNVNYNKKQDLERLRRAVMEELKALPAAPGVNLEAYPPDALLPNYDLQTPEQVHASLVEYTKTHSAHFLWCVEEGLAGDLFS</sequence>
<keyword evidence="5" id="KW-0805">Transcription regulation</keyword>
<dbReference type="SUPFAM" id="SSF52768">
    <property type="entry name" value="Arginase/deacetylase"/>
    <property type="match status" value="1"/>
</dbReference>
<evidence type="ECO:0000256" key="6">
    <source>
        <dbReference type="PIRSR" id="PIRSR037913-1"/>
    </source>
</evidence>
<organism evidence="10 11">
    <name type="scientific">Prototheca wickerhamii</name>
    <dbReference type="NCBI Taxonomy" id="3111"/>
    <lineage>
        <taxon>Eukaryota</taxon>
        <taxon>Viridiplantae</taxon>
        <taxon>Chlorophyta</taxon>
        <taxon>core chlorophytes</taxon>
        <taxon>Trebouxiophyceae</taxon>
        <taxon>Chlorellales</taxon>
        <taxon>Chlorellaceae</taxon>
        <taxon>Prototheca</taxon>
    </lineage>
</organism>
<feature type="binding site" evidence="7">
    <location>
        <position position="252"/>
    </location>
    <ligand>
        <name>substrate</name>
    </ligand>
</feature>
<dbReference type="GO" id="GO:0046872">
    <property type="term" value="F:metal ion binding"/>
    <property type="evidence" value="ECO:0007669"/>
    <property type="project" value="UniProtKB-KW"/>
</dbReference>
<dbReference type="GO" id="GO:0000118">
    <property type="term" value="C:histone deacetylase complex"/>
    <property type="evidence" value="ECO:0007669"/>
    <property type="project" value="UniProtKB-ARBA"/>
</dbReference>
<dbReference type="Proteomes" id="UP001255856">
    <property type="component" value="Unassembled WGS sequence"/>
</dbReference>
<dbReference type="EMBL" id="JASFZW010000007">
    <property type="protein sequence ID" value="KAK2077259.1"/>
    <property type="molecule type" value="Genomic_DNA"/>
</dbReference>
<protein>
    <recommendedName>
        <fullName evidence="1 5">Histone deacetylase</fullName>
        <ecNumber evidence="1 5">3.5.1.98</ecNumber>
    </recommendedName>
</protein>
<dbReference type="PRINTS" id="PR01270">
    <property type="entry name" value="HDASUPER"/>
</dbReference>
<feature type="binding site" evidence="7">
    <location>
        <position position="97"/>
    </location>
    <ligand>
        <name>substrate</name>
    </ligand>
</feature>
<evidence type="ECO:0000256" key="2">
    <source>
        <dbReference type="ARBA" id="ARBA00022801"/>
    </source>
</evidence>
<dbReference type="GO" id="GO:0040029">
    <property type="term" value="P:epigenetic regulation of gene expression"/>
    <property type="evidence" value="ECO:0007669"/>
    <property type="project" value="TreeGrafter"/>
</dbReference>
<keyword evidence="3 5" id="KW-0156">Chromatin regulator</keyword>
<evidence type="ECO:0000256" key="4">
    <source>
        <dbReference type="ARBA" id="ARBA00048287"/>
    </source>
</evidence>
<comment type="subcellular location">
    <subcellularLocation>
        <location evidence="5">Nucleus</location>
    </subcellularLocation>
</comment>
<comment type="caution">
    <text evidence="10">The sequence shown here is derived from an EMBL/GenBank/DDBJ whole genome shotgun (WGS) entry which is preliminary data.</text>
</comment>
<comment type="similarity">
    <text evidence="5">Belongs to the histone deacetylase family. HD Type 1 subfamily.</text>
</comment>
<dbReference type="InterPro" id="IPR023696">
    <property type="entry name" value="Ureohydrolase_dom_sf"/>
</dbReference>
<dbReference type="Gene3D" id="3.40.800.20">
    <property type="entry name" value="Histone deacetylase domain"/>
    <property type="match status" value="1"/>
</dbReference>
<dbReference type="EC" id="3.5.1.98" evidence="1 5"/>
<dbReference type="PIRSF" id="PIRSF037913">
    <property type="entry name" value="His_deacetylse_1"/>
    <property type="match status" value="1"/>
</dbReference>
<evidence type="ECO:0000256" key="8">
    <source>
        <dbReference type="PIRSR" id="PIRSR037913-3"/>
    </source>
</evidence>
<evidence type="ECO:0000256" key="1">
    <source>
        <dbReference type="ARBA" id="ARBA00012111"/>
    </source>
</evidence>
<comment type="catalytic activity">
    <reaction evidence="4 5">
        <text>N(6)-acetyl-L-lysyl-[histone] + H2O = L-lysyl-[histone] + acetate</text>
        <dbReference type="Rhea" id="RHEA:58196"/>
        <dbReference type="Rhea" id="RHEA-COMP:9845"/>
        <dbReference type="Rhea" id="RHEA-COMP:11338"/>
        <dbReference type="ChEBI" id="CHEBI:15377"/>
        <dbReference type="ChEBI" id="CHEBI:29969"/>
        <dbReference type="ChEBI" id="CHEBI:30089"/>
        <dbReference type="ChEBI" id="CHEBI:61930"/>
        <dbReference type="EC" id="3.5.1.98"/>
    </reaction>
</comment>
<feature type="binding site" evidence="8">
    <location>
        <position position="213"/>
    </location>
    <ligand>
        <name>a divalent metal cation</name>
        <dbReference type="ChEBI" id="CHEBI:60240"/>
    </ligand>
</feature>
<feature type="binding site" evidence="7">
    <location>
        <position position="47"/>
    </location>
    <ligand>
        <name>substrate</name>
    </ligand>
</feature>
<feature type="binding site" evidence="8">
    <location>
        <position position="126"/>
    </location>
    <ligand>
        <name>a divalent metal cation</name>
        <dbReference type="ChEBI" id="CHEBI:60240"/>
    </ligand>
</feature>
<gene>
    <name evidence="10" type="ORF">QBZ16_004893</name>
</gene>
<keyword evidence="5" id="KW-0804">Transcription</keyword>
<evidence type="ECO:0000256" key="5">
    <source>
        <dbReference type="PIRNR" id="PIRNR037913"/>
    </source>
</evidence>
<dbReference type="PANTHER" id="PTHR10625:SF10">
    <property type="entry name" value="HISTONE DEACETYLASE HDAC1"/>
    <property type="match status" value="1"/>
</dbReference>
<accession>A0AAD9IHI7</accession>
<evidence type="ECO:0000259" key="9">
    <source>
        <dbReference type="Pfam" id="PF00850"/>
    </source>
</evidence>
<evidence type="ECO:0000256" key="3">
    <source>
        <dbReference type="ARBA" id="ARBA00022853"/>
    </source>
</evidence>
<keyword evidence="11" id="KW-1185">Reference proteome</keyword>
<keyword evidence="5" id="KW-0539">Nucleus</keyword>
<reference evidence="10" key="1">
    <citation type="submission" date="2021-01" db="EMBL/GenBank/DDBJ databases">
        <authorList>
            <person name="Eckstrom K.M.E."/>
        </authorList>
    </citation>
    <scope>NUCLEOTIDE SEQUENCE</scope>
    <source>
        <strain evidence="10">UVCC 0001</strain>
    </source>
</reference>
<feature type="binding site" evidence="8">
    <location>
        <position position="124"/>
    </location>
    <ligand>
        <name>a divalent metal cation</name>
        <dbReference type="ChEBI" id="CHEBI:60240"/>
    </ligand>
</feature>
<dbReference type="Pfam" id="PF00850">
    <property type="entry name" value="Hist_deacetyl"/>
    <property type="match status" value="1"/>
</dbReference>
<feature type="active site" description="Proton acceptor" evidence="6">
    <location>
        <position position="89"/>
    </location>
</feature>
<evidence type="ECO:0000313" key="10">
    <source>
        <dbReference type="EMBL" id="KAK2077259.1"/>
    </source>
</evidence>
<dbReference type="PANTHER" id="PTHR10625">
    <property type="entry name" value="HISTONE DEACETYLASE HDAC1-RELATED"/>
    <property type="match status" value="1"/>
</dbReference>
<dbReference type="PRINTS" id="PR01271">
    <property type="entry name" value="HISDACETLASE"/>
</dbReference>
<dbReference type="GO" id="GO:0141221">
    <property type="term" value="F:histone deacetylase activity, hydrolytic mechanism"/>
    <property type="evidence" value="ECO:0007669"/>
    <property type="project" value="UniProtKB-EC"/>
</dbReference>
<name>A0AAD9IHI7_PROWI</name>
<dbReference type="InterPro" id="IPR000286">
    <property type="entry name" value="HDACs"/>
</dbReference>
<proteinExistence type="inferred from homology"/>